<evidence type="ECO:0000256" key="1">
    <source>
        <dbReference type="SAM" id="MobiDB-lite"/>
    </source>
</evidence>
<name>A0A8J3ZDL5_9ACTN</name>
<feature type="signal peptide" evidence="3">
    <location>
        <begin position="1"/>
        <end position="23"/>
    </location>
</feature>
<feature type="compositionally biased region" description="Low complexity" evidence="1">
    <location>
        <begin position="133"/>
        <end position="173"/>
    </location>
</feature>
<organism evidence="4 5">
    <name type="scientific">Virgisporangium aurantiacum</name>
    <dbReference type="NCBI Taxonomy" id="175570"/>
    <lineage>
        <taxon>Bacteria</taxon>
        <taxon>Bacillati</taxon>
        <taxon>Actinomycetota</taxon>
        <taxon>Actinomycetes</taxon>
        <taxon>Micromonosporales</taxon>
        <taxon>Micromonosporaceae</taxon>
        <taxon>Virgisporangium</taxon>
    </lineage>
</organism>
<comment type="caution">
    <text evidence="4">The sequence shown here is derived from an EMBL/GenBank/DDBJ whole genome shotgun (WGS) entry which is preliminary data.</text>
</comment>
<dbReference type="Proteomes" id="UP000612585">
    <property type="component" value="Unassembled WGS sequence"/>
</dbReference>
<sequence length="254" mass="24456">MARILAAAALGAGPALIAGAASAEPEAAPAVEFSGGSVLNMLVCKSQPSTGRLTVQAESKVTFVNRLGQNATLRVGGKTVTSVGANQAVPVVFHQGPVDVSMTISCSAGVVEEFRAVTVGVTPRPAAVPPAAAPTTAPANRAPAPTGTARANGYNKSASPTPTATGSSPAADPWASTSADAAAPGVSAPDQGTGEGGGLPPGATDVGDVVAAAGEPVHGPSGLLAMIAAVLTVGVGVAAVRAIMARRLGGARFA</sequence>
<keyword evidence="2" id="KW-0472">Membrane</keyword>
<accession>A0A8J3ZDL5</accession>
<dbReference type="EMBL" id="BOPG01000048">
    <property type="protein sequence ID" value="GIJ59691.1"/>
    <property type="molecule type" value="Genomic_DNA"/>
</dbReference>
<gene>
    <name evidence="4" type="ORF">Vau01_072070</name>
</gene>
<feature type="chain" id="PRO_5038993877" evidence="3">
    <location>
        <begin position="24"/>
        <end position="254"/>
    </location>
</feature>
<dbReference type="AlphaFoldDB" id="A0A8J3ZDL5"/>
<protein>
    <submittedName>
        <fullName evidence="4">Uncharacterized protein</fullName>
    </submittedName>
</protein>
<feature type="region of interest" description="Disordered" evidence="1">
    <location>
        <begin position="124"/>
        <end position="207"/>
    </location>
</feature>
<feature type="transmembrane region" description="Helical" evidence="2">
    <location>
        <begin position="223"/>
        <end position="244"/>
    </location>
</feature>
<dbReference type="RefSeq" id="WP_204002561.1">
    <property type="nucleotide sequence ID" value="NZ_BOPG01000048.1"/>
</dbReference>
<evidence type="ECO:0000256" key="3">
    <source>
        <dbReference type="SAM" id="SignalP"/>
    </source>
</evidence>
<keyword evidence="3" id="KW-0732">Signal</keyword>
<reference evidence="4" key="1">
    <citation type="submission" date="2021-01" db="EMBL/GenBank/DDBJ databases">
        <title>Whole genome shotgun sequence of Virgisporangium aurantiacum NBRC 16421.</title>
        <authorList>
            <person name="Komaki H."/>
            <person name="Tamura T."/>
        </authorList>
    </citation>
    <scope>NUCLEOTIDE SEQUENCE</scope>
    <source>
        <strain evidence="4">NBRC 16421</strain>
    </source>
</reference>
<proteinExistence type="predicted"/>
<evidence type="ECO:0000313" key="4">
    <source>
        <dbReference type="EMBL" id="GIJ59691.1"/>
    </source>
</evidence>
<evidence type="ECO:0000313" key="5">
    <source>
        <dbReference type="Proteomes" id="UP000612585"/>
    </source>
</evidence>
<keyword evidence="2" id="KW-0812">Transmembrane</keyword>
<evidence type="ECO:0000256" key="2">
    <source>
        <dbReference type="SAM" id="Phobius"/>
    </source>
</evidence>
<keyword evidence="2" id="KW-1133">Transmembrane helix</keyword>
<keyword evidence="5" id="KW-1185">Reference proteome</keyword>